<dbReference type="EMBL" id="JACIDC010000001">
    <property type="protein sequence ID" value="MBB4038421.1"/>
    <property type="molecule type" value="Genomic_DNA"/>
</dbReference>
<protein>
    <submittedName>
        <fullName evidence="1">Uncharacterized protein</fullName>
    </submittedName>
</protein>
<name>A0A7W6IBJ2_9HYPH</name>
<evidence type="ECO:0000313" key="2">
    <source>
        <dbReference type="Proteomes" id="UP000519439"/>
    </source>
</evidence>
<dbReference type="RefSeq" id="WP_154664051.1">
    <property type="nucleotide sequence ID" value="NZ_JACIDC010000001.1"/>
</dbReference>
<accession>A0A7W6IBJ2</accession>
<dbReference type="AlphaFoldDB" id="A0A7W6IBJ2"/>
<dbReference type="Proteomes" id="UP000519439">
    <property type="component" value="Unassembled WGS sequence"/>
</dbReference>
<organism evidence="1 2">
    <name type="scientific">Microvirga flocculans</name>
    <dbReference type="NCBI Taxonomy" id="217168"/>
    <lineage>
        <taxon>Bacteria</taxon>
        <taxon>Pseudomonadati</taxon>
        <taxon>Pseudomonadota</taxon>
        <taxon>Alphaproteobacteria</taxon>
        <taxon>Hyphomicrobiales</taxon>
        <taxon>Methylobacteriaceae</taxon>
        <taxon>Microvirga</taxon>
    </lineage>
</organism>
<comment type="caution">
    <text evidence="1">The sequence shown here is derived from an EMBL/GenBank/DDBJ whole genome shotgun (WGS) entry which is preliminary data.</text>
</comment>
<reference evidence="1 2" key="1">
    <citation type="submission" date="2020-08" db="EMBL/GenBank/DDBJ databases">
        <title>Genomic Encyclopedia of Type Strains, Phase IV (KMG-IV): sequencing the most valuable type-strain genomes for metagenomic binning, comparative biology and taxonomic classification.</title>
        <authorList>
            <person name="Goeker M."/>
        </authorList>
    </citation>
    <scope>NUCLEOTIDE SEQUENCE [LARGE SCALE GENOMIC DNA]</scope>
    <source>
        <strain evidence="1 2">DSM 15743</strain>
    </source>
</reference>
<gene>
    <name evidence="1" type="ORF">GGR34_000050</name>
</gene>
<proteinExistence type="predicted"/>
<evidence type="ECO:0000313" key="1">
    <source>
        <dbReference type="EMBL" id="MBB4038421.1"/>
    </source>
</evidence>
<keyword evidence="2" id="KW-1185">Reference proteome</keyword>
<sequence>MFEAFLSIPDIAAALSQIIVVRLVVVSTQPAHSDRSGKINSFQVR</sequence>